<dbReference type="Proteomes" id="UP000005867">
    <property type="component" value="Chromosome"/>
</dbReference>
<dbReference type="HOGENOM" id="CLU_2327359_0_0_2"/>
<dbReference type="BioCyc" id="PSP1104324:GJSN-1044-MONOMER"/>
<dbReference type="AlphaFoldDB" id="G7VC05"/>
<dbReference type="eggNOG" id="arCOG00727">
    <property type="taxonomic scope" value="Archaea"/>
</dbReference>
<name>G7VC05_9CREN</name>
<evidence type="ECO:0000313" key="1">
    <source>
        <dbReference type="EMBL" id="AET32505.1"/>
    </source>
</evidence>
<dbReference type="KEGG" id="pyr:P186_1069"/>
<sequence length="98" mass="11218">MKRYIKEEGSEEVRKIFISAYNGDVVLHMHLFNVGEALSAIHKATRRAGRPEIYPLLKKRLLGDVRRLTKLGAMRLTPLTISQILEASRYVEKHSLTS</sequence>
<evidence type="ECO:0000313" key="2">
    <source>
        <dbReference type="Proteomes" id="UP000005867"/>
    </source>
</evidence>
<gene>
    <name evidence="1" type="ORF">P186_1069</name>
</gene>
<proteinExistence type="predicted"/>
<reference evidence="1 2" key="1">
    <citation type="journal article" date="2012" name="J. Bacteriol.">
        <title>Complete genome sequence of strain 1860, a crenarchaeon of the genus pyrobaculum able to grow with various electron acceptors.</title>
        <authorList>
            <person name="Mardanov A.V."/>
            <person name="Gumerov V.M."/>
            <person name="Slobodkina G.B."/>
            <person name="Beletsky A.V."/>
            <person name="Bonch-Osmolovskaya E.A."/>
            <person name="Ravin N.V."/>
            <person name="Skryabin K.G."/>
        </authorList>
    </citation>
    <scope>NUCLEOTIDE SEQUENCE [LARGE SCALE GENOMIC DNA]</scope>
    <source>
        <strain evidence="1 2">1860</strain>
    </source>
</reference>
<organism evidence="1 2">
    <name type="scientific">Pyrobaculum ferrireducens</name>
    <dbReference type="NCBI Taxonomy" id="1104324"/>
    <lineage>
        <taxon>Archaea</taxon>
        <taxon>Thermoproteota</taxon>
        <taxon>Thermoprotei</taxon>
        <taxon>Thermoproteales</taxon>
        <taxon>Thermoproteaceae</taxon>
        <taxon>Pyrobaculum</taxon>
    </lineage>
</organism>
<protein>
    <submittedName>
        <fullName evidence="1">PilT protein</fullName>
    </submittedName>
</protein>
<dbReference type="EMBL" id="CP003098">
    <property type="protein sequence ID" value="AET32505.1"/>
    <property type="molecule type" value="Genomic_DNA"/>
</dbReference>
<accession>G7VC05</accession>
<keyword evidence="2" id="KW-1185">Reference proteome</keyword>
<dbReference type="STRING" id="1104324.P186_1069"/>